<dbReference type="Proteomes" id="UP001596150">
    <property type="component" value="Unassembled WGS sequence"/>
</dbReference>
<reference evidence="4" key="1">
    <citation type="journal article" date="2019" name="Int. J. Syst. Evol. Microbiol.">
        <title>The Global Catalogue of Microorganisms (GCM) 10K type strain sequencing project: providing services to taxonomists for standard genome sequencing and annotation.</title>
        <authorList>
            <consortium name="The Broad Institute Genomics Platform"/>
            <consortium name="The Broad Institute Genome Sequencing Center for Infectious Disease"/>
            <person name="Wu L."/>
            <person name="Ma J."/>
        </authorList>
    </citation>
    <scope>NUCLEOTIDE SEQUENCE [LARGE SCALE GENOMIC DNA]</scope>
    <source>
        <strain evidence="4">KACC 12633</strain>
    </source>
</reference>
<dbReference type="Pfam" id="PF18883">
    <property type="entry name" value="AC_1"/>
    <property type="match status" value="1"/>
</dbReference>
<dbReference type="InterPro" id="IPR051551">
    <property type="entry name" value="Autotransporter_adhesion"/>
</dbReference>
<name>A0ABW0Q027_9HYPH</name>
<dbReference type="InterPro" id="IPR005546">
    <property type="entry name" value="Autotransporte_beta"/>
</dbReference>
<dbReference type="InterPro" id="IPR011050">
    <property type="entry name" value="Pectin_lyase_fold/virulence"/>
</dbReference>
<feature type="signal peptide" evidence="1">
    <location>
        <begin position="1"/>
        <end position="40"/>
    </location>
</feature>
<sequence>MRLSSLSLLRSASALPLISSLYVAAPLALGAAFLPTAANACNSAEAGSGNIYCQDPVSTDFSNVEISTVGGYSDGVGVFALAGAEIQVDGGSIHTQGNGAAGLLVYEGGSIDGRNLNIVTEGGCAYGQCYGDVPGYYPAAFGASVWGAGSITLQDSSITTSGEWAGGLVVMTGAGTSAITSEITATNVDIRTQGAKAAAIMGYNSNYMPQSRDEIFNSDDPWLSQSVTTRNLSDLLAGPGSRITVSGGSLVSEQGDLIRGDGANLEVNISDVGTIVAGSGMIVRSLASTATEGAAAVFGRINANFTNVTVVGDVYAETGEEADERLTPVFGPFDIPIAGGDSVAVVSLNNSDWQGAAIRASEVVVDASSRWLVTADSLVTDSSIATKVVTYPYCQEDCPPSELTYEQAGLGTTRNQGVIEFADPSLNGFKTLTTDNYAGTAGSTMIFNTVLGDDNSSTDLMIVTEDTAGTSNVVVRNAGGGGAQTLADGIKIIQVDGTSAGQFNLVGDYVIEGREAVIAGAYGYTLWKNGVADPQDGDWYLRSQLWEDDGTPLYQPGVPIYEAYPQVLLGLNGLPTLNQRVGNRYWNEPSAPTETVFCKDASQNFRCAVTREQEGYYQDGQSGTKTDQNGIWGFIEGTHAEFSPDVTTSQTDYDVNSWRMRAGFDGLAYEGASGDLIAGINGHYGHASADVTSLFGNGSIDTDAYGVAATATWYGNNGVYLDGQAQLTWFGSDLSSDILGELAHDNRAFGYALSIEGGKRIGISESWTLTPQAQLVYSSVDFDSFTDPSGAAVSLDKADSLAGRFGLAVEHQNSWKNADGKVERASFHAIGNLHYEFLDGTQVNVAGTGFTSKNDDLWGELGLGGTYNWGSDRYSLYGDVAASTSLASFGDSVELSGRAGLRVQW</sequence>
<dbReference type="PANTHER" id="PTHR35037:SF3">
    <property type="entry name" value="C-TERMINAL REGION OF AIDA-LIKE PROTEIN"/>
    <property type="match status" value="1"/>
</dbReference>
<evidence type="ECO:0000259" key="2">
    <source>
        <dbReference type="PROSITE" id="PS51208"/>
    </source>
</evidence>
<organism evidence="3 4">
    <name type="scientific">Kaistia terrae</name>
    <dbReference type="NCBI Taxonomy" id="537017"/>
    <lineage>
        <taxon>Bacteria</taxon>
        <taxon>Pseudomonadati</taxon>
        <taxon>Pseudomonadota</taxon>
        <taxon>Alphaproteobacteria</taxon>
        <taxon>Hyphomicrobiales</taxon>
        <taxon>Kaistiaceae</taxon>
        <taxon>Kaistia</taxon>
    </lineage>
</organism>
<protein>
    <submittedName>
        <fullName evidence="3">Autotransporter outer membrane beta-barrel domain-containing protein</fullName>
    </submittedName>
</protein>
<accession>A0ABW0Q027</accession>
<dbReference type="SMART" id="SM00869">
    <property type="entry name" value="Autotransporter"/>
    <property type="match status" value="1"/>
</dbReference>
<dbReference type="EMBL" id="JBHSML010000012">
    <property type="protein sequence ID" value="MFC5517931.1"/>
    <property type="molecule type" value="Genomic_DNA"/>
</dbReference>
<dbReference type="InterPro" id="IPR036709">
    <property type="entry name" value="Autotransporte_beta_dom_sf"/>
</dbReference>
<feature type="domain" description="Autotransporter" evidence="2">
    <location>
        <begin position="624"/>
        <end position="905"/>
    </location>
</feature>
<evidence type="ECO:0000256" key="1">
    <source>
        <dbReference type="SAM" id="SignalP"/>
    </source>
</evidence>
<dbReference type="InterPro" id="IPR006315">
    <property type="entry name" value="OM_autotransptr_brl_dom"/>
</dbReference>
<dbReference type="Gene3D" id="2.160.20.20">
    <property type="match status" value="1"/>
</dbReference>
<comment type="caution">
    <text evidence="3">The sequence shown here is derived from an EMBL/GenBank/DDBJ whole genome shotgun (WGS) entry which is preliminary data.</text>
</comment>
<dbReference type="CDD" id="cd01344">
    <property type="entry name" value="PL2_Passenger_AT"/>
    <property type="match status" value="1"/>
</dbReference>
<dbReference type="InterPro" id="IPR043990">
    <property type="entry name" value="AC_1"/>
</dbReference>
<dbReference type="PROSITE" id="PS51208">
    <property type="entry name" value="AUTOTRANSPORTER"/>
    <property type="match status" value="1"/>
</dbReference>
<feature type="chain" id="PRO_5046989744" evidence="1">
    <location>
        <begin position="41"/>
        <end position="905"/>
    </location>
</feature>
<evidence type="ECO:0000313" key="4">
    <source>
        <dbReference type="Proteomes" id="UP001596150"/>
    </source>
</evidence>
<dbReference type="PANTHER" id="PTHR35037">
    <property type="entry name" value="C-TERMINAL REGION OF AIDA-LIKE PROTEIN"/>
    <property type="match status" value="1"/>
</dbReference>
<dbReference type="Gene3D" id="2.40.128.130">
    <property type="entry name" value="Autotransporter beta-domain"/>
    <property type="match status" value="1"/>
</dbReference>
<dbReference type="SUPFAM" id="SSF51126">
    <property type="entry name" value="Pectin lyase-like"/>
    <property type="match status" value="1"/>
</dbReference>
<keyword evidence="4" id="KW-1185">Reference proteome</keyword>
<dbReference type="RefSeq" id="WP_266345316.1">
    <property type="nucleotide sequence ID" value="NZ_JAPKNH010000007.1"/>
</dbReference>
<proteinExistence type="predicted"/>
<dbReference type="Pfam" id="PF03797">
    <property type="entry name" value="Autotransporter"/>
    <property type="match status" value="1"/>
</dbReference>
<dbReference type="InterPro" id="IPR012332">
    <property type="entry name" value="Autotransporter_pectin_lyase_C"/>
</dbReference>
<dbReference type="SUPFAM" id="SSF103515">
    <property type="entry name" value="Autotransporter"/>
    <property type="match status" value="1"/>
</dbReference>
<gene>
    <name evidence="3" type="ORF">ACFPP9_19280</name>
</gene>
<evidence type="ECO:0000313" key="3">
    <source>
        <dbReference type="EMBL" id="MFC5517931.1"/>
    </source>
</evidence>
<dbReference type="NCBIfam" id="TIGR01414">
    <property type="entry name" value="autotrans_barl"/>
    <property type="match status" value="1"/>
</dbReference>
<keyword evidence="1" id="KW-0732">Signal</keyword>